<dbReference type="EMBL" id="AWUE01012614">
    <property type="protein sequence ID" value="OMP08793.1"/>
    <property type="molecule type" value="Genomic_DNA"/>
</dbReference>
<proteinExistence type="predicted"/>
<name>A0A1R3KNW5_9ROSI</name>
<dbReference type="GO" id="GO:0003746">
    <property type="term" value="F:translation elongation factor activity"/>
    <property type="evidence" value="ECO:0007669"/>
    <property type="project" value="UniProtKB-KW"/>
</dbReference>
<evidence type="ECO:0000256" key="1">
    <source>
        <dbReference type="SAM" id="MobiDB-lite"/>
    </source>
</evidence>
<sequence length="197" mass="21858">MADEIADIWDNLSLKETETSVIDVEKEWADEGSLPGVEGMGFSNSQSQSMEPNRSRKSQPLTRDNELADTASIARVAVIGDGAAAIRKAKMVIDQGGENHGENQLMAVNQELNCQKNFAELGNHIAVISNNLARQSLAFENVGSEISSRPKEHPCGVLPVPKRMHDLLQFLEHPLQEELNDEPRLKGDSRMRRTWSQ</sequence>
<keyword evidence="3" id="KW-1185">Reference proteome</keyword>
<accession>A0A1R3KNW5</accession>
<keyword evidence="2" id="KW-0251">Elongation factor</keyword>
<evidence type="ECO:0000313" key="3">
    <source>
        <dbReference type="Proteomes" id="UP000187203"/>
    </source>
</evidence>
<protein>
    <submittedName>
        <fullName evidence="2">Elongation factor ts</fullName>
    </submittedName>
</protein>
<reference evidence="3" key="1">
    <citation type="submission" date="2013-09" db="EMBL/GenBank/DDBJ databases">
        <title>Corchorus olitorius genome sequencing.</title>
        <authorList>
            <person name="Alam M."/>
            <person name="Haque M.S."/>
            <person name="Islam M.S."/>
            <person name="Emdad E.M."/>
            <person name="Islam M.M."/>
            <person name="Ahmed B."/>
            <person name="Halim A."/>
            <person name="Hossen Q.M.M."/>
            <person name="Hossain M.Z."/>
            <person name="Ahmed R."/>
            <person name="Khan M.M."/>
            <person name="Islam R."/>
            <person name="Rashid M.M."/>
            <person name="Khan S.A."/>
            <person name="Rahman M.S."/>
            <person name="Alam M."/>
            <person name="Yahiya A.S."/>
            <person name="Khan M.S."/>
            <person name="Azam M.S."/>
            <person name="Haque T."/>
            <person name="Lashkar M.Z.H."/>
            <person name="Akhand A.I."/>
            <person name="Morshed G."/>
            <person name="Roy S."/>
            <person name="Uddin K.S."/>
            <person name="Rabeya T."/>
            <person name="Hossain A.S."/>
            <person name="Chowdhury A."/>
            <person name="Snigdha A.R."/>
            <person name="Mortoza M.S."/>
            <person name="Matin S.A."/>
            <person name="Hoque S.M.E."/>
            <person name="Islam M.K."/>
            <person name="Roy D.K."/>
            <person name="Haider R."/>
            <person name="Moosa M.M."/>
            <person name="Elias S.M."/>
            <person name="Hasan A.M."/>
            <person name="Jahan S."/>
            <person name="Shafiuddin M."/>
            <person name="Mahmood N."/>
            <person name="Shommy N.S."/>
        </authorList>
    </citation>
    <scope>NUCLEOTIDE SEQUENCE [LARGE SCALE GENOMIC DNA]</scope>
    <source>
        <strain evidence="3">cv. O-4</strain>
    </source>
</reference>
<dbReference type="Proteomes" id="UP000187203">
    <property type="component" value="Unassembled WGS sequence"/>
</dbReference>
<comment type="caution">
    <text evidence="2">The sequence shown here is derived from an EMBL/GenBank/DDBJ whole genome shotgun (WGS) entry which is preliminary data.</text>
</comment>
<dbReference type="AlphaFoldDB" id="A0A1R3KNW5"/>
<feature type="region of interest" description="Disordered" evidence="1">
    <location>
        <begin position="28"/>
        <end position="65"/>
    </location>
</feature>
<organism evidence="2 3">
    <name type="scientific">Corchorus olitorius</name>
    <dbReference type="NCBI Taxonomy" id="93759"/>
    <lineage>
        <taxon>Eukaryota</taxon>
        <taxon>Viridiplantae</taxon>
        <taxon>Streptophyta</taxon>
        <taxon>Embryophyta</taxon>
        <taxon>Tracheophyta</taxon>
        <taxon>Spermatophyta</taxon>
        <taxon>Magnoliopsida</taxon>
        <taxon>eudicotyledons</taxon>
        <taxon>Gunneridae</taxon>
        <taxon>Pentapetalae</taxon>
        <taxon>rosids</taxon>
        <taxon>malvids</taxon>
        <taxon>Malvales</taxon>
        <taxon>Malvaceae</taxon>
        <taxon>Grewioideae</taxon>
        <taxon>Apeibeae</taxon>
        <taxon>Corchorus</taxon>
    </lineage>
</organism>
<evidence type="ECO:0000313" key="2">
    <source>
        <dbReference type="EMBL" id="OMP08793.1"/>
    </source>
</evidence>
<feature type="compositionally biased region" description="Polar residues" evidence="1">
    <location>
        <begin position="42"/>
        <end position="62"/>
    </location>
</feature>
<keyword evidence="2" id="KW-0648">Protein biosynthesis</keyword>
<gene>
    <name evidence="2" type="ORF">COLO4_06113</name>
</gene>